<protein>
    <recommendedName>
        <fullName evidence="3">Invertebrate defensins family profile domain-containing protein</fullName>
    </recommendedName>
</protein>
<dbReference type="SUPFAM" id="SSF57095">
    <property type="entry name" value="Scorpion toxin-like"/>
    <property type="match status" value="1"/>
</dbReference>
<evidence type="ECO:0000256" key="1">
    <source>
        <dbReference type="ARBA" id="ARBA00023157"/>
    </source>
</evidence>
<accession>A0A1B6F0A9</accession>
<dbReference type="GO" id="GO:0006952">
    <property type="term" value="P:defense response"/>
    <property type="evidence" value="ECO:0007669"/>
    <property type="project" value="InterPro"/>
</dbReference>
<evidence type="ECO:0000313" key="4">
    <source>
        <dbReference type="EMBL" id="JAS43627.1"/>
    </source>
</evidence>
<evidence type="ECO:0000256" key="2">
    <source>
        <dbReference type="SAM" id="Coils"/>
    </source>
</evidence>
<feature type="non-terminal residue" evidence="4">
    <location>
        <position position="1"/>
    </location>
</feature>
<dbReference type="GO" id="GO:0051707">
    <property type="term" value="P:response to other organism"/>
    <property type="evidence" value="ECO:0007669"/>
    <property type="project" value="UniProtKB-ARBA"/>
</dbReference>
<dbReference type="InterPro" id="IPR001542">
    <property type="entry name" value="Defensin_invertebrate/fungal"/>
</dbReference>
<proteinExistence type="predicted"/>
<sequence>SLLVCVVVAVQVFGAPQYQQYLYQDLDQDNGLQQAQLQALQAELESLQGQPLYDSPDDGSLVRNRRLTCDVFSFQSQWITPNHAACALKCAAQFWKYKGGRCIRGNCHCTPRG</sequence>
<dbReference type="Pfam" id="PF01097">
    <property type="entry name" value="Defensin_2"/>
    <property type="match status" value="1"/>
</dbReference>
<feature type="coiled-coil region" evidence="2">
    <location>
        <begin position="23"/>
        <end position="50"/>
    </location>
</feature>
<name>A0A1B6F0A9_9HEMI</name>
<gene>
    <name evidence="4" type="ORF">g.15507</name>
    <name evidence="5" type="ORF">g.15508</name>
</gene>
<reference evidence="4" key="1">
    <citation type="submission" date="2015-11" db="EMBL/GenBank/DDBJ databases">
        <title>De novo transcriptome assembly of four potential Pierce s Disease insect vectors from Arizona vineyards.</title>
        <authorList>
            <person name="Tassone E.E."/>
        </authorList>
    </citation>
    <scope>NUCLEOTIDE SEQUENCE</scope>
</reference>
<keyword evidence="2" id="KW-0175">Coiled coil</keyword>
<dbReference type="AlphaFoldDB" id="A0A1B6F0A9"/>
<feature type="domain" description="Invertebrate defensins family profile" evidence="3">
    <location>
        <begin position="76"/>
        <end position="109"/>
    </location>
</feature>
<dbReference type="EMBL" id="GECZ01010945">
    <property type="protein sequence ID" value="JAS58824.1"/>
    <property type="molecule type" value="Transcribed_RNA"/>
</dbReference>
<dbReference type="Gene3D" id="3.30.30.10">
    <property type="entry name" value="Knottin, scorpion toxin-like"/>
    <property type="match status" value="1"/>
</dbReference>
<dbReference type="EMBL" id="GECZ01026142">
    <property type="protein sequence ID" value="JAS43627.1"/>
    <property type="molecule type" value="Transcribed_RNA"/>
</dbReference>
<dbReference type="InterPro" id="IPR036574">
    <property type="entry name" value="Scorpion_toxin-like_sf"/>
</dbReference>
<evidence type="ECO:0000313" key="5">
    <source>
        <dbReference type="EMBL" id="JAS58824.1"/>
    </source>
</evidence>
<keyword evidence="1" id="KW-1015">Disulfide bond</keyword>
<evidence type="ECO:0000259" key="3">
    <source>
        <dbReference type="Pfam" id="PF01097"/>
    </source>
</evidence>
<organism evidence="4">
    <name type="scientific">Cuerna arida</name>
    <dbReference type="NCBI Taxonomy" id="1464854"/>
    <lineage>
        <taxon>Eukaryota</taxon>
        <taxon>Metazoa</taxon>
        <taxon>Ecdysozoa</taxon>
        <taxon>Arthropoda</taxon>
        <taxon>Hexapoda</taxon>
        <taxon>Insecta</taxon>
        <taxon>Pterygota</taxon>
        <taxon>Neoptera</taxon>
        <taxon>Paraneoptera</taxon>
        <taxon>Hemiptera</taxon>
        <taxon>Auchenorrhyncha</taxon>
        <taxon>Membracoidea</taxon>
        <taxon>Cicadellidae</taxon>
        <taxon>Cicadellinae</taxon>
        <taxon>Proconiini</taxon>
        <taxon>Cuerna</taxon>
    </lineage>
</organism>